<keyword evidence="4 6" id="KW-1133">Transmembrane helix</keyword>
<feature type="transmembrane region" description="Helical" evidence="6">
    <location>
        <begin position="213"/>
        <end position="231"/>
    </location>
</feature>
<dbReference type="PANTHER" id="PTHR11206">
    <property type="entry name" value="MULTIDRUG RESISTANCE PROTEIN"/>
    <property type="match status" value="1"/>
</dbReference>
<keyword evidence="8" id="KW-1185">Reference proteome</keyword>
<dbReference type="GO" id="GO:0015297">
    <property type="term" value="F:antiporter activity"/>
    <property type="evidence" value="ECO:0007669"/>
    <property type="project" value="UniProtKB-ARBA"/>
</dbReference>
<dbReference type="InterPro" id="IPR002528">
    <property type="entry name" value="MATE_fam"/>
</dbReference>
<evidence type="ECO:0000256" key="5">
    <source>
        <dbReference type="ARBA" id="ARBA00023136"/>
    </source>
</evidence>
<organism evidence="7 8">
    <name type="scientific">Cichlidogyrus casuarinus</name>
    <dbReference type="NCBI Taxonomy" id="1844966"/>
    <lineage>
        <taxon>Eukaryota</taxon>
        <taxon>Metazoa</taxon>
        <taxon>Spiralia</taxon>
        <taxon>Lophotrochozoa</taxon>
        <taxon>Platyhelminthes</taxon>
        <taxon>Monogenea</taxon>
        <taxon>Monopisthocotylea</taxon>
        <taxon>Dactylogyridea</taxon>
        <taxon>Ancyrocephalidae</taxon>
        <taxon>Cichlidogyrus</taxon>
    </lineage>
</organism>
<name>A0ABD2QAY6_9PLAT</name>
<protein>
    <recommendedName>
        <fullName evidence="6">Multidrug and toxin extrusion protein</fullName>
    </recommendedName>
</protein>
<dbReference type="InterPro" id="IPR045069">
    <property type="entry name" value="MATE_euk"/>
</dbReference>
<evidence type="ECO:0000256" key="3">
    <source>
        <dbReference type="ARBA" id="ARBA00022692"/>
    </source>
</evidence>
<dbReference type="AlphaFoldDB" id="A0ABD2QAY6"/>
<keyword evidence="3 6" id="KW-0812">Transmembrane</keyword>
<feature type="transmembrane region" description="Helical" evidence="6">
    <location>
        <begin position="251"/>
        <end position="273"/>
    </location>
</feature>
<feature type="transmembrane region" description="Helical" evidence="6">
    <location>
        <begin position="85"/>
        <end position="111"/>
    </location>
</feature>
<evidence type="ECO:0000313" key="7">
    <source>
        <dbReference type="EMBL" id="KAL3316718.1"/>
    </source>
</evidence>
<reference evidence="7 8" key="1">
    <citation type="submission" date="2024-11" db="EMBL/GenBank/DDBJ databases">
        <title>Adaptive evolution of stress response genes in parasites aligns with host niche diversity.</title>
        <authorList>
            <person name="Hahn C."/>
            <person name="Resl P."/>
        </authorList>
    </citation>
    <scope>NUCLEOTIDE SEQUENCE [LARGE SCALE GENOMIC DNA]</scope>
    <source>
        <strain evidence="7">EGGRZ-B1_66</strain>
        <tissue evidence="7">Body</tissue>
    </source>
</reference>
<feature type="transmembrane region" description="Helical" evidence="6">
    <location>
        <begin position="131"/>
        <end position="155"/>
    </location>
</feature>
<keyword evidence="5 6" id="KW-0472">Membrane</keyword>
<feature type="transmembrane region" description="Helical" evidence="6">
    <location>
        <begin position="293"/>
        <end position="316"/>
    </location>
</feature>
<accession>A0ABD2QAY6</accession>
<dbReference type="EMBL" id="JBJKFK010000492">
    <property type="protein sequence ID" value="KAL3316718.1"/>
    <property type="molecule type" value="Genomic_DNA"/>
</dbReference>
<dbReference type="Proteomes" id="UP001626550">
    <property type="component" value="Unassembled WGS sequence"/>
</dbReference>
<evidence type="ECO:0000256" key="1">
    <source>
        <dbReference type="ARBA" id="ARBA00004141"/>
    </source>
</evidence>
<dbReference type="CDD" id="cd13132">
    <property type="entry name" value="MATE_eukaryotic"/>
    <property type="match status" value="1"/>
</dbReference>
<evidence type="ECO:0000313" key="8">
    <source>
        <dbReference type="Proteomes" id="UP001626550"/>
    </source>
</evidence>
<sequence>MGSGEESGDDDDEVLIEGQSAAIEVPDHLVQGLWGRFFPFGFCYELKHLIRLAAPISLTTLISFLFGPISAIFCGQYNKDALATVGLAVSVFNVTGMAVATGVLTACDTLFAQTYGSKHRYRMGIQLQRAIIIMTLICLPCWAVHLCIEPILLGLKQNPLIAKSVDAWGSAISQSISYLLQPVAYIIYLLVSKLYKETWEGYRPEIWLDWGKWFRLAIPGLLMVGLEWWIFEIGSLVAGALGEIELGSQTIIFQLESLAFTLLPFGFGIATSIRVGHFLGARSAIGPKSTTNVALITGCLFSSGSFKITSLFVLHFCRVSVVHLYPVFRLPQTLPSSHIFTGSVSVLMTTSTYAYSEIIELTSSILPILACFQIFDATVGICSGVLRGTGLQIAGAMVCLVGLYCIGLPLGLVFIFVLNLGLSGLWWGLTIGTFTQAAIYFTICMRMNWSKQVANAIKRTAIGEQMDEEETPLLHNNPAVSIRRDQNCLVVKRVVLALGFLAPFIASLCCRQLLKWSDYFGAFCVFPNGTSIPFQMPDADGRQPLLPPDCTYVIP</sequence>
<evidence type="ECO:0000256" key="4">
    <source>
        <dbReference type="ARBA" id="ARBA00022989"/>
    </source>
</evidence>
<comment type="similarity">
    <text evidence="2 6">Belongs to the multi antimicrobial extrusion (MATE) (TC 2.A.66.1) family.</text>
</comment>
<gene>
    <name evidence="7" type="ORF">Ciccas_004625</name>
</gene>
<feature type="transmembrane region" description="Helical" evidence="6">
    <location>
        <begin position="365"/>
        <end position="386"/>
    </location>
</feature>
<proteinExistence type="inferred from homology"/>
<feature type="transmembrane region" description="Helical" evidence="6">
    <location>
        <begin position="393"/>
        <end position="418"/>
    </location>
</feature>
<dbReference type="GO" id="GO:0016020">
    <property type="term" value="C:membrane"/>
    <property type="evidence" value="ECO:0007669"/>
    <property type="project" value="UniProtKB-SubCell"/>
</dbReference>
<comment type="subcellular location">
    <subcellularLocation>
        <location evidence="1">Membrane</location>
        <topology evidence="1">Multi-pass membrane protein</topology>
    </subcellularLocation>
</comment>
<comment type="caution">
    <text evidence="7">The sequence shown here is derived from an EMBL/GenBank/DDBJ whole genome shotgun (WGS) entry which is preliminary data.</text>
</comment>
<evidence type="ECO:0000256" key="6">
    <source>
        <dbReference type="RuleBase" id="RU004914"/>
    </source>
</evidence>
<feature type="transmembrane region" description="Helical" evidence="6">
    <location>
        <begin position="424"/>
        <end position="443"/>
    </location>
</feature>
<dbReference type="Pfam" id="PF01554">
    <property type="entry name" value="MatE"/>
    <property type="match status" value="2"/>
</dbReference>
<feature type="transmembrane region" description="Helical" evidence="6">
    <location>
        <begin position="52"/>
        <end position="73"/>
    </location>
</feature>
<evidence type="ECO:0000256" key="2">
    <source>
        <dbReference type="ARBA" id="ARBA00010199"/>
    </source>
</evidence>
<feature type="transmembrane region" description="Helical" evidence="6">
    <location>
        <begin position="175"/>
        <end position="192"/>
    </location>
</feature>